<dbReference type="Gene3D" id="3.10.350.10">
    <property type="entry name" value="LysM domain"/>
    <property type="match status" value="2"/>
</dbReference>
<dbReference type="SUPFAM" id="SSF51261">
    <property type="entry name" value="Duplicated hybrid motif"/>
    <property type="match status" value="1"/>
</dbReference>
<dbReference type="GO" id="GO:0004222">
    <property type="term" value="F:metalloendopeptidase activity"/>
    <property type="evidence" value="ECO:0007669"/>
    <property type="project" value="TreeGrafter"/>
</dbReference>
<dbReference type="PROSITE" id="PS51782">
    <property type="entry name" value="LYSM"/>
    <property type="match status" value="2"/>
</dbReference>
<dbReference type="CDD" id="cd12797">
    <property type="entry name" value="M23_peptidase"/>
    <property type="match status" value="1"/>
</dbReference>
<reference evidence="4" key="1">
    <citation type="submission" date="2017-09" db="EMBL/GenBank/DDBJ databases">
        <title>Depth-based differentiation of microbial function through sediment-hosted aquifers and enrichment of novel symbionts in the deep terrestrial subsurface.</title>
        <authorList>
            <person name="Probst A.J."/>
            <person name="Ladd B."/>
            <person name="Jarett J.K."/>
            <person name="Geller-Mcgrath D.E."/>
            <person name="Sieber C.M.K."/>
            <person name="Emerson J.B."/>
            <person name="Anantharaman K."/>
            <person name="Thomas B.C."/>
            <person name="Malmstrom R."/>
            <person name="Stieglmeier M."/>
            <person name="Klingl A."/>
            <person name="Woyke T."/>
            <person name="Ryan C.M."/>
            <person name="Banfield J.F."/>
        </authorList>
    </citation>
    <scope>NUCLEOTIDE SEQUENCE [LARGE SCALE GENOMIC DNA]</scope>
</reference>
<dbReference type="AlphaFoldDB" id="A0A2M7DLI2"/>
<dbReference type="SMART" id="SM00257">
    <property type="entry name" value="LysM"/>
    <property type="match status" value="2"/>
</dbReference>
<dbReference type="InterPro" id="IPR036779">
    <property type="entry name" value="LysM_dom_sf"/>
</dbReference>
<comment type="caution">
    <text evidence="3">The sequence shown here is derived from an EMBL/GenBank/DDBJ whole genome shotgun (WGS) entry which is preliminary data.</text>
</comment>
<dbReference type="Pfam" id="PF01476">
    <property type="entry name" value="LysM"/>
    <property type="match status" value="2"/>
</dbReference>
<feature type="domain" description="LysM" evidence="2">
    <location>
        <begin position="194"/>
        <end position="238"/>
    </location>
</feature>
<dbReference type="Gene3D" id="2.70.70.10">
    <property type="entry name" value="Glucose Permease (Domain IIA)"/>
    <property type="match status" value="1"/>
</dbReference>
<dbReference type="Proteomes" id="UP000228896">
    <property type="component" value="Unassembled WGS sequence"/>
</dbReference>
<evidence type="ECO:0000313" key="3">
    <source>
        <dbReference type="EMBL" id="PIV50602.1"/>
    </source>
</evidence>
<dbReference type="InterPro" id="IPR011055">
    <property type="entry name" value="Dup_hybrid_motif"/>
</dbReference>
<sequence length="442" mass="49341">MLIFLVRLIIILKKLLTAFFVSIIFKPVRIILYFIFYKIIIKVYSAYLYFIKGLGWSKFKDNPWLFLIKQKLGHIIVIMVTILLVYTNLVSKINADPINNPAEKTILASLIENEFNTNEEEKIIEEFFDEEAIISPTQNTYLDNLSSVKNQPAIKINPEEADSQENGIMPDGQALRKPDLVLTQKTKQPRKDIVDYTVTPGDTVSTIAENFAISVSTILWENNLSSYSIIRPGDKLAILPVSGITHKVANGENLEKIADKYRIDRLKIMEINKMTDASKLAISQKLIIPGGSKTGYAKPATNAYSGISIVKNLVNAPNASPVSGNKMNWPTIGHTITQYFSWRHYAIDIANKLGTPVYAADAGTAEYVGWGKGYGNQIVINHGGGKKTRYAHLSQFFISKGQEVEKGETIAAMGSTGHSTGPHVHFEVIINNIKYNPLNYIK</sequence>
<dbReference type="Pfam" id="PF01551">
    <property type="entry name" value="Peptidase_M23"/>
    <property type="match status" value="1"/>
</dbReference>
<organism evidence="3 4">
    <name type="scientific">Candidatus Falkowbacteria bacterium CG02_land_8_20_14_3_00_36_14</name>
    <dbReference type="NCBI Taxonomy" id="1974560"/>
    <lineage>
        <taxon>Bacteria</taxon>
        <taxon>Candidatus Falkowiibacteriota</taxon>
    </lineage>
</organism>
<gene>
    <name evidence="3" type="ORF">COS18_04535</name>
</gene>
<proteinExistence type="predicted"/>
<protein>
    <recommendedName>
        <fullName evidence="2">LysM domain-containing protein</fullName>
    </recommendedName>
</protein>
<dbReference type="CDD" id="cd00118">
    <property type="entry name" value="LysM"/>
    <property type="match status" value="2"/>
</dbReference>
<feature type="domain" description="LysM" evidence="2">
    <location>
        <begin position="244"/>
        <end position="288"/>
    </location>
</feature>
<dbReference type="InterPro" id="IPR050570">
    <property type="entry name" value="Cell_wall_metabolism_enzyme"/>
</dbReference>
<name>A0A2M7DLI2_9BACT</name>
<dbReference type="InterPro" id="IPR018392">
    <property type="entry name" value="LysM"/>
</dbReference>
<feature type="transmembrane region" description="Helical" evidence="1">
    <location>
        <begin position="5"/>
        <end position="25"/>
    </location>
</feature>
<dbReference type="EMBL" id="PETS01000117">
    <property type="protein sequence ID" value="PIV50602.1"/>
    <property type="molecule type" value="Genomic_DNA"/>
</dbReference>
<dbReference type="PANTHER" id="PTHR21666:SF270">
    <property type="entry name" value="MUREIN HYDROLASE ACTIVATOR ENVC"/>
    <property type="match status" value="1"/>
</dbReference>
<evidence type="ECO:0000313" key="4">
    <source>
        <dbReference type="Proteomes" id="UP000228896"/>
    </source>
</evidence>
<keyword evidence="1" id="KW-0472">Membrane</keyword>
<feature type="transmembrane region" description="Helical" evidence="1">
    <location>
        <begin position="72"/>
        <end position="89"/>
    </location>
</feature>
<evidence type="ECO:0000256" key="1">
    <source>
        <dbReference type="SAM" id="Phobius"/>
    </source>
</evidence>
<keyword evidence="1" id="KW-0812">Transmembrane</keyword>
<feature type="transmembrane region" description="Helical" evidence="1">
    <location>
        <begin position="31"/>
        <end position="51"/>
    </location>
</feature>
<dbReference type="SUPFAM" id="SSF54106">
    <property type="entry name" value="LysM domain"/>
    <property type="match status" value="2"/>
</dbReference>
<accession>A0A2M7DLI2</accession>
<dbReference type="InterPro" id="IPR016047">
    <property type="entry name" value="M23ase_b-sheet_dom"/>
</dbReference>
<dbReference type="PANTHER" id="PTHR21666">
    <property type="entry name" value="PEPTIDASE-RELATED"/>
    <property type="match status" value="1"/>
</dbReference>
<evidence type="ECO:0000259" key="2">
    <source>
        <dbReference type="PROSITE" id="PS51782"/>
    </source>
</evidence>
<keyword evidence="1" id="KW-1133">Transmembrane helix</keyword>